<reference evidence="5 6" key="1">
    <citation type="submission" date="2024-09" db="EMBL/GenBank/DDBJ databases">
        <authorList>
            <person name="Lee S.D."/>
        </authorList>
    </citation>
    <scope>NUCLEOTIDE SEQUENCE [LARGE SCALE GENOMIC DNA]</scope>
    <source>
        <strain evidence="5 6">N1-3</strain>
    </source>
</reference>
<dbReference type="PANTHER" id="PTHR34987:SF4">
    <property type="entry name" value="ALPHA-L-RHAMNOSIDASE C-TERMINAL DOMAIN-CONTAINING PROTEIN"/>
    <property type="match status" value="1"/>
</dbReference>
<sequence>MAAWVPAALAAAPGAAAAVAGTPWPAAPDWQSYVQTPASATVCPASVLSTSGTVSGAQNLVCGGSGTATLSLVSGGAAPSIVLDYGRNVGGVPYFSVQSESGSPTLQAGYSQSKGYLTPSGDAATPWAEGDPARHDAYPVSAPGTITARYVQGGERYEEITLTSPGTVTLGAAGLNYIADRTGADGYQGYFVSSSDQFNKIWYDGAYTDQLDSAPAGSLPGNWTVTGGVLDDFGGSVGLLKQGSLWGDYTTTFDTRIIANQAGWVVRGQDANNGYVFILNAAGDTAGTPNTLQELDLHNGQYTSVGSAPLPASLAPNSWHTVTTTVSGSTLTVSLDKQRIATLDSGSFPSGAGAYPVGTVGLREFNGEEAQFRNLTVVGSSGATVYSNPLSSSSALADFNVPGSNALPSILDGAARDRAIWSGDLNVEGPATYYSTGDSAYLKGALQLLGSYQLSRGSVAGALPPGTSLNTSGPLSGSTGSYSASYSVYWVLALSSYYLYTGDTAFIQQEWPTVQSELAWNASQVDGNGLLNAPSADGADWDFYDGNKSGEVTEYNVLYYQALLDGAQLASGAGQSAQAAAYTQQAAALKSAINAHLFNTGTGLYLISNTQTTGVAQDANALAVLDGVAPAANRAAILASLKSKLWTSPYGPLPFSSDTGNKAAISPFVSGYELQARLANNDTADAEQLLSTVWGHMIAPGDYAGSTMWEDVSAADGTPGLGNSTSLAHGWSTAPTSALSGYVLGIQPASPGYATWSVQPHPGDLAWAEGQAPTPHGAVKVSWAAQSGDGQFSMSLTAPAGTSGTVAVPTGGAANPVVAVNGQVVWSNGAFTAAGGIGGAHSDGAYVYLTGVQAGSYTVAVNPGGTPPAGYTQCAQQNGTCTFTGTQSVAYGADGIYSYRTVTGGTGGTGCDDATLGDPDFGFVKSCYTGPVVNGPAGSTFCGPENGLCAFSGTRTVAYGAGATFTTKSLSGGTPCTNAVFGDPVPGTVKSCFLVAG</sequence>
<evidence type="ECO:0000259" key="4">
    <source>
        <dbReference type="Pfam" id="PF17390"/>
    </source>
</evidence>
<feature type="domain" description="3-keto-alpha-glucoside-1,2-lyase/3-keto-2-hydroxy-glucal hydratase" evidence="2">
    <location>
        <begin position="216"/>
        <end position="377"/>
    </location>
</feature>
<gene>
    <name evidence="5" type="ORF">ACEZDB_38845</name>
</gene>
<dbReference type="Gene3D" id="1.50.10.10">
    <property type="match status" value="1"/>
</dbReference>
<feature type="domain" description="Alpha-L-rhamnosidase C-terminal" evidence="4">
    <location>
        <begin position="745"/>
        <end position="812"/>
    </location>
</feature>
<dbReference type="Pfam" id="PF17390">
    <property type="entry name" value="Bac_rhamnosid_C"/>
    <property type="match status" value="1"/>
</dbReference>
<dbReference type="PANTHER" id="PTHR34987">
    <property type="entry name" value="C, PUTATIVE (AFU_ORTHOLOGUE AFUA_3G02880)-RELATED"/>
    <property type="match status" value="1"/>
</dbReference>
<dbReference type="InterPro" id="IPR012341">
    <property type="entry name" value="6hp_glycosidase-like_sf"/>
</dbReference>
<keyword evidence="1" id="KW-0732">Signal</keyword>
<organism evidence="5 6">
    <name type="scientific">Streptacidiphilus alkalitolerans</name>
    <dbReference type="NCBI Taxonomy" id="3342712"/>
    <lineage>
        <taxon>Bacteria</taxon>
        <taxon>Bacillati</taxon>
        <taxon>Actinomycetota</taxon>
        <taxon>Actinomycetes</taxon>
        <taxon>Kitasatosporales</taxon>
        <taxon>Streptomycetaceae</taxon>
        <taxon>Streptacidiphilus</taxon>
    </lineage>
</organism>
<dbReference type="Pfam" id="PF06439">
    <property type="entry name" value="3keto-disac_hyd"/>
    <property type="match status" value="1"/>
</dbReference>
<evidence type="ECO:0000313" key="6">
    <source>
        <dbReference type="Proteomes" id="UP001592530"/>
    </source>
</evidence>
<proteinExistence type="predicted"/>
<dbReference type="InterPro" id="IPR035398">
    <property type="entry name" value="Bac_rhamnosid_C"/>
</dbReference>
<dbReference type="Proteomes" id="UP001592530">
    <property type="component" value="Unassembled WGS sequence"/>
</dbReference>
<dbReference type="Pfam" id="PF17389">
    <property type="entry name" value="Bac_rhamnosid6H"/>
    <property type="match status" value="1"/>
</dbReference>
<feature type="domain" description="Alpha-L-rhamnosidase six-hairpin glycosidase" evidence="3">
    <location>
        <begin position="410"/>
        <end position="643"/>
    </location>
</feature>
<dbReference type="EMBL" id="JBHEZY010000043">
    <property type="protein sequence ID" value="MFC1436608.1"/>
    <property type="molecule type" value="Genomic_DNA"/>
</dbReference>
<accession>A0ABV6XEA9</accession>
<dbReference type="RefSeq" id="WP_380560355.1">
    <property type="nucleotide sequence ID" value="NZ_JBHEZY010000043.1"/>
</dbReference>
<dbReference type="Gene3D" id="2.60.120.560">
    <property type="entry name" value="Exo-inulinase, domain 1"/>
    <property type="match status" value="1"/>
</dbReference>
<evidence type="ECO:0000256" key="1">
    <source>
        <dbReference type="SAM" id="SignalP"/>
    </source>
</evidence>
<dbReference type="SUPFAM" id="SSF48208">
    <property type="entry name" value="Six-hairpin glycosidases"/>
    <property type="match status" value="1"/>
</dbReference>
<dbReference type="Gene3D" id="2.60.420.10">
    <property type="entry name" value="Maltose phosphorylase, domain 3"/>
    <property type="match status" value="1"/>
</dbReference>
<evidence type="ECO:0000313" key="5">
    <source>
        <dbReference type="EMBL" id="MFC1436608.1"/>
    </source>
</evidence>
<feature type="signal peptide" evidence="1">
    <location>
        <begin position="1"/>
        <end position="17"/>
    </location>
</feature>
<protein>
    <submittedName>
        <fullName evidence="5">Alpha-L-rhamnosidase C-terminal domain-containing protein</fullName>
    </submittedName>
</protein>
<dbReference type="InterPro" id="IPR035396">
    <property type="entry name" value="Bac_rhamnosid6H"/>
</dbReference>
<dbReference type="InterPro" id="IPR008928">
    <property type="entry name" value="6-hairpin_glycosidase_sf"/>
</dbReference>
<evidence type="ECO:0000259" key="3">
    <source>
        <dbReference type="Pfam" id="PF17389"/>
    </source>
</evidence>
<dbReference type="InterPro" id="IPR010496">
    <property type="entry name" value="AL/BT2_dom"/>
</dbReference>
<feature type="chain" id="PRO_5045416082" evidence="1">
    <location>
        <begin position="18"/>
        <end position="997"/>
    </location>
</feature>
<name>A0ABV6XEA9_9ACTN</name>
<evidence type="ECO:0000259" key="2">
    <source>
        <dbReference type="Pfam" id="PF06439"/>
    </source>
</evidence>
<comment type="caution">
    <text evidence="5">The sequence shown here is derived from an EMBL/GenBank/DDBJ whole genome shotgun (WGS) entry which is preliminary data.</text>
</comment>